<dbReference type="RefSeq" id="WP_258542210.1">
    <property type="nucleotide sequence ID" value="NZ_OU015584.1"/>
</dbReference>
<evidence type="ECO:0000313" key="1">
    <source>
        <dbReference type="EMBL" id="CAG5082772.1"/>
    </source>
</evidence>
<organism evidence="1 2">
    <name type="scientific">Parvicella tangerina</name>
    <dbReference type="NCBI Taxonomy" id="2829795"/>
    <lineage>
        <taxon>Bacteria</taxon>
        <taxon>Pseudomonadati</taxon>
        <taxon>Bacteroidota</taxon>
        <taxon>Flavobacteriia</taxon>
        <taxon>Flavobacteriales</taxon>
        <taxon>Parvicellaceae</taxon>
        <taxon>Parvicella</taxon>
    </lineage>
</organism>
<name>A0A916JMC7_9FLAO</name>
<protein>
    <submittedName>
        <fullName evidence="1">Uncharacterized protein</fullName>
    </submittedName>
</protein>
<gene>
    <name evidence="1" type="ORF">CRYO30217_02005</name>
</gene>
<sequence length="236" mass="26578">MTDDVMNSEYNNVGELFGIGELERATQGMSPVKKAMFIKRVAGQVHRSRRSRGEMEKFFKQLPKHVKGELLKGGVRLADYTIYSTKLITSKTIKMFEPQDDKEVGVRNISNAKLPKNMVFLVSGIILLTGKIPNPQDKESVKAIDFKSVSSVPAIANGEFSLKANRKQIVPENQSIRRFITDNDTTVPLGYYKLDNPRLIRDEELIEFTVELGTMFNIPNNEQYLYIGLDGTGTTP</sequence>
<accession>A0A916JMC7</accession>
<dbReference type="Proteomes" id="UP000683507">
    <property type="component" value="Chromosome"/>
</dbReference>
<dbReference type="AlphaFoldDB" id="A0A916JMC7"/>
<dbReference type="EMBL" id="OU015584">
    <property type="protein sequence ID" value="CAG5082772.1"/>
    <property type="molecule type" value="Genomic_DNA"/>
</dbReference>
<reference evidence="1" key="1">
    <citation type="submission" date="2021-04" db="EMBL/GenBank/DDBJ databases">
        <authorList>
            <person name="Rodrigo-Torres L."/>
            <person name="Arahal R. D."/>
            <person name="Lucena T."/>
        </authorList>
    </citation>
    <scope>NUCLEOTIDE SEQUENCE</scope>
    <source>
        <strain evidence="1">AS29M-1</strain>
    </source>
</reference>
<dbReference type="KEGG" id="ptan:CRYO30217_02005"/>
<evidence type="ECO:0000313" key="2">
    <source>
        <dbReference type="Proteomes" id="UP000683507"/>
    </source>
</evidence>
<keyword evidence="2" id="KW-1185">Reference proteome</keyword>
<proteinExistence type="predicted"/>